<evidence type="ECO:0000256" key="7">
    <source>
        <dbReference type="SAM" id="Phobius"/>
    </source>
</evidence>
<dbReference type="CDD" id="cd06530">
    <property type="entry name" value="S26_SPase_I"/>
    <property type="match status" value="1"/>
</dbReference>
<dbReference type="RefSeq" id="WP_175345647.1">
    <property type="nucleotide sequence ID" value="NZ_JABMCI010000032.1"/>
</dbReference>
<evidence type="ECO:0000256" key="3">
    <source>
        <dbReference type="ARBA" id="ARBA00022989"/>
    </source>
</evidence>
<gene>
    <name evidence="8" type="ORF">HP550_00530</name>
</gene>
<dbReference type="AlphaFoldDB" id="A0A7Y5ZYR3"/>
<feature type="region of interest" description="Disordered" evidence="6">
    <location>
        <begin position="1"/>
        <end position="22"/>
    </location>
</feature>
<keyword evidence="9" id="KW-1185">Reference proteome</keyword>
<feature type="compositionally biased region" description="Basic and acidic residues" evidence="6">
    <location>
        <begin position="1"/>
        <end position="18"/>
    </location>
</feature>
<sequence>MSPWSDGRRDAPNVDRRAPRVVGRRRRRVSKPVWRRLTGVALWVVIGVCGAAYATSLAIPLWYQLHQQRLLIVTSGSMAPKFDAGDAVVLRAISDESDLKVGQIISFWPTGESTQLVTHRIVALRALPDLEEAADGRMVPERDANGDPVTKFYVVTKGDANSEADVNATPIGRVRGVHLGVHKGWGWVLQWAGSAQGRATMLVPPLLALATLELLALGDGRRDRRADPVSGNPTGTDRRFDELLLD</sequence>
<evidence type="ECO:0000313" key="8">
    <source>
        <dbReference type="EMBL" id="NUU15735.1"/>
    </source>
</evidence>
<evidence type="ECO:0000313" key="9">
    <source>
        <dbReference type="Proteomes" id="UP000565724"/>
    </source>
</evidence>
<keyword evidence="2 7" id="KW-0812">Transmembrane</keyword>
<evidence type="ECO:0000256" key="1">
    <source>
        <dbReference type="ARBA" id="ARBA00004370"/>
    </source>
</evidence>
<dbReference type="GO" id="GO:0009003">
    <property type="term" value="F:signal peptidase activity"/>
    <property type="evidence" value="ECO:0007669"/>
    <property type="project" value="UniProtKB-EC"/>
</dbReference>
<comment type="caution">
    <text evidence="8">The sequence shown here is derived from an EMBL/GenBank/DDBJ whole genome shotgun (WGS) entry which is preliminary data.</text>
</comment>
<organism evidence="8 9">
    <name type="scientific">Cellulomonas humilata</name>
    <dbReference type="NCBI Taxonomy" id="144055"/>
    <lineage>
        <taxon>Bacteria</taxon>
        <taxon>Bacillati</taxon>
        <taxon>Actinomycetota</taxon>
        <taxon>Actinomycetes</taxon>
        <taxon>Micrococcales</taxon>
        <taxon>Cellulomonadaceae</taxon>
        <taxon>Cellulomonas</taxon>
    </lineage>
</organism>
<dbReference type="SUPFAM" id="SSF51306">
    <property type="entry name" value="LexA/Signal peptidase"/>
    <property type="match status" value="1"/>
</dbReference>
<protein>
    <recommendedName>
        <fullName evidence="5">Signal peptidase I</fullName>
        <ecNumber evidence="5">3.4.21.89</ecNumber>
    </recommendedName>
</protein>
<dbReference type="GO" id="GO:0006465">
    <property type="term" value="P:signal peptide processing"/>
    <property type="evidence" value="ECO:0007669"/>
    <property type="project" value="UniProtKB-UniRule"/>
</dbReference>
<dbReference type="NCBIfam" id="TIGR02228">
    <property type="entry name" value="sigpep_I_arch"/>
    <property type="match status" value="1"/>
</dbReference>
<dbReference type="Proteomes" id="UP000565724">
    <property type="component" value="Unassembled WGS sequence"/>
</dbReference>
<evidence type="ECO:0000256" key="2">
    <source>
        <dbReference type="ARBA" id="ARBA00022692"/>
    </source>
</evidence>
<dbReference type="InterPro" id="IPR019533">
    <property type="entry name" value="Peptidase_S26"/>
</dbReference>
<dbReference type="EC" id="3.4.21.89" evidence="5"/>
<keyword evidence="8" id="KW-0378">Hydrolase</keyword>
<evidence type="ECO:0000256" key="5">
    <source>
        <dbReference type="NCBIfam" id="TIGR02228"/>
    </source>
</evidence>
<comment type="subcellular location">
    <subcellularLocation>
        <location evidence="1">Membrane</location>
    </subcellularLocation>
</comment>
<evidence type="ECO:0000256" key="4">
    <source>
        <dbReference type="ARBA" id="ARBA00023136"/>
    </source>
</evidence>
<evidence type="ECO:0000256" key="6">
    <source>
        <dbReference type="SAM" id="MobiDB-lite"/>
    </source>
</evidence>
<proteinExistence type="predicted"/>
<dbReference type="EMBL" id="JABMCI010000032">
    <property type="protein sequence ID" value="NUU15735.1"/>
    <property type="molecule type" value="Genomic_DNA"/>
</dbReference>
<keyword evidence="4 7" id="KW-0472">Membrane</keyword>
<reference evidence="8 9" key="1">
    <citation type="submission" date="2020-05" db="EMBL/GenBank/DDBJ databases">
        <title>Genome Sequencing of Type Strains.</title>
        <authorList>
            <person name="Lemaire J.F."/>
            <person name="Inderbitzin P."/>
            <person name="Gregorio O.A."/>
            <person name="Collins S.B."/>
            <person name="Wespe N."/>
            <person name="Knight-Connoni V."/>
        </authorList>
    </citation>
    <scope>NUCLEOTIDE SEQUENCE [LARGE SCALE GENOMIC DNA]</scope>
    <source>
        <strain evidence="8 9">ATCC 25174</strain>
    </source>
</reference>
<name>A0A7Y5ZYR3_9CELL</name>
<keyword evidence="3 7" id="KW-1133">Transmembrane helix</keyword>
<dbReference type="InterPro" id="IPR036286">
    <property type="entry name" value="LexA/Signal_pep-like_sf"/>
</dbReference>
<feature type="transmembrane region" description="Helical" evidence="7">
    <location>
        <begin position="33"/>
        <end position="63"/>
    </location>
</feature>
<dbReference type="InterPro" id="IPR001733">
    <property type="entry name" value="Peptidase_S26B"/>
</dbReference>
<dbReference type="GO" id="GO:0016020">
    <property type="term" value="C:membrane"/>
    <property type="evidence" value="ECO:0007669"/>
    <property type="project" value="UniProtKB-SubCell"/>
</dbReference>
<dbReference type="GO" id="GO:0004252">
    <property type="term" value="F:serine-type endopeptidase activity"/>
    <property type="evidence" value="ECO:0007669"/>
    <property type="project" value="UniProtKB-UniRule"/>
</dbReference>
<accession>A0A7Y5ZYR3</accession>